<name>A0ABM1I339_POLDO</name>
<evidence type="ECO:0000313" key="2">
    <source>
        <dbReference type="RefSeq" id="XP_015174626.1"/>
    </source>
</evidence>
<accession>A0ABM1I339</accession>
<protein>
    <submittedName>
        <fullName evidence="2">Uncharacterized protein LOC107065445</fullName>
    </submittedName>
</protein>
<sequence>MNKTVSTRNNLFLRKSGETIFSYTDEEYLRKSRYEQEIKQRVRKYRSRHMKLFPELYRSDVSIHPSYTKLKNLPYHVICRQRLQRIKKQISRQLNREIMHFAMIQMFALDSIRIDRIFSVGMSPRITIVPDFATEKERRRIDEILRY</sequence>
<gene>
    <name evidence="2" type="primary">LOC107065445</name>
</gene>
<dbReference type="GeneID" id="107065445"/>
<reference evidence="2" key="1">
    <citation type="submission" date="2025-08" db="UniProtKB">
        <authorList>
            <consortium name="RefSeq"/>
        </authorList>
    </citation>
    <scope>IDENTIFICATION</scope>
    <source>
        <tissue evidence="2">Whole body</tissue>
    </source>
</reference>
<evidence type="ECO:0000313" key="1">
    <source>
        <dbReference type="Proteomes" id="UP000694924"/>
    </source>
</evidence>
<organism evidence="1 2">
    <name type="scientific">Polistes dominula</name>
    <name type="common">European paper wasp</name>
    <name type="synonym">Vespa dominula</name>
    <dbReference type="NCBI Taxonomy" id="743375"/>
    <lineage>
        <taxon>Eukaryota</taxon>
        <taxon>Metazoa</taxon>
        <taxon>Ecdysozoa</taxon>
        <taxon>Arthropoda</taxon>
        <taxon>Hexapoda</taxon>
        <taxon>Insecta</taxon>
        <taxon>Pterygota</taxon>
        <taxon>Neoptera</taxon>
        <taxon>Endopterygota</taxon>
        <taxon>Hymenoptera</taxon>
        <taxon>Apocrita</taxon>
        <taxon>Aculeata</taxon>
        <taxon>Vespoidea</taxon>
        <taxon>Vespidae</taxon>
        <taxon>Polistinae</taxon>
        <taxon>Polistini</taxon>
        <taxon>Polistes</taxon>
    </lineage>
</organism>
<dbReference type="Proteomes" id="UP000694924">
    <property type="component" value="Unplaced"/>
</dbReference>
<dbReference type="InterPro" id="IPR032004">
    <property type="entry name" value="DUF4790"/>
</dbReference>
<dbReference type="Pfam" id="PF16037">
    <property type="entry name" value="DUF4790"/>
    <property type="match status" value="1"/>
</dbReference>
<keyword evidence="1" id="KW-1185">Reference proteome</keyword>
<proteinExistence type="predicted"/>
<dbReference type="RefSeq" id="XP_015174626.1">
    <property type="nucleotide sequence ID" value="XM_015319140.1"/>
</dbReference>